<protein>
    <submittedName>
        <fullName evidence="1">Uncharacterized protein</fullName>
    </submittedName>
</protein>
<accession>A0A9P6T5G5</accession>
<reference evidence="1" key="1">
    <citation type="submission" date="2013-11" db="EMBL/GenBank/DDBJ databases">
        <title>Genome sequence of the fusiform rust pathogen reveals effectors for host alternation and coevolution with pine.</title>
        <authorList>
            <consortium name="DOE Joint Genome Institute"/>
            <person name="Smith K."/>
            <person name="Pendleton A."/>
            <person name="Kubisiak T."/>
            <person name="Anderson C."/>
            <person name="Salamov A."/>
            <person name="Aerts A."/>
            <person name="Riley R."/>
            <person name="Clum A."/>
            <person name="Lindquist E."/>
            <person name="Ence D."/>
            <person name="Campbell M."/>
            <person name="Kronenberg Z."/>
            <person name="Feau N."/>
            <person name="Dhillon B."/>
            <person name="Hamelin R."/>
            <person name="Burleigh J."/>
            <person name="Smith J."/>
            <person name="Yandell M."/>
            <person name="Nelson C."/>
            <person name="Grigoriev I."/>
            <person name="Davis J."/>
        </authorList>
    </citation>
    <scope>NUCLEOTIDE SEQUENCE</scope>
    <source>
        <strain evidence="1">G11</strain>
    </source>
</reference>
<organism evidence="1 2">
    <name type="scientific">Cronartium quercuum f. sp. fusiforme G11</name>
    <dbReference type="NCBI Taxonomy" id="708437"/>
    <lineage>
        <taxon>Eukaryota</taxon>
        <taxon>Fungi</taxon>
        <taxon>Dikarya</taxon>
        <taxon>Basidiomycota</taxon>
        <taxon>Pucciniomycotina</taxon>
        <taxon>Pucciniomycetes</taxon>
        <taxon>Pucciniales</taxon>
        <taxon>Coleosporiaceae</taxon>
        <taxon>Cronartium</taxon>
    </lineage>
</organism>
<comment type="caution">
    <text evidence="1">The sequence shown here is derived from an EMBL/GenBank/DDBJ whole genome shotgun (WGS) entry which is preliminary data.</text>
</comment>
<keyword evidence="2" id="KW-1185">Reference proteome</keyword>
<gene>
    <name evidence="1" type="ORF">CROQUDRAFT_101432</name>
</gene>
<dbReference type="AlphaFoldDB" id="A0A9P6T5G5"/>
<name>A0A9P6T5G5_9BASI</name>
<sequence>MFLFLRDFPVPSDEDDLESLVSTSIKTHLEGFITSDSFSKLVTDLVNKSLNSFLQSNALSKAISQRIKNCLKEFASSLADQQHPLFDQTKSSIIDLVDEKFKTFLLSSPKSHKNYK</sequence>
<evidence type="ECO:0000313" key="1">
    <source>
        <dbReference type="EMBL" id="KAG0139510.1"/>
    </source>
</evidence>
<proteinExistence type="predicted"/>
<dbReference type="EMBL" id="MU167573">
    <property type="protein sequence ID" value="KAG0139510.1"/>
    <property type="molecule type" value="Genomic_DNA"/>
</dbReference>
<dbReference type="Proteomes" id="UP000886653">
    <property type="component" value="Unassembled WGS sequence"/>
</dbReference>
<evidence type="ECO:0000313" key="2">
    <source>
        <dbReference type="Proteomes" id="UP000886653"/>
    </source>
</evidence>